<dbReference type="AlphaFoldDB" id="A0A1S3NBW4"/>
<feature type="domain" description="Connexin N-terminal" evidence="12">
    <location>
        <begin position="43"/>
        <end position="76"/>
    </location>
</feature>
<keyword evidence="14" id="KW-1185">Reference proteome</keyword>
<dbReference type="InterPro" id="IPR017990">
    <property type="entry name" value="Connexin_CS"/>
</dbReference>
<dbReference type="CTD" id="219770"/>
<dbReference type="PRINTS" id="PR00206">
    <property type="entry name" value="CONNEXIN"/>
</dbReference>
<feature type="region of interest" description="Disordered" evidence="10">
    <location>
        <begin position="356"/>
        <end position="390"/>
    </location>
</feature>
<dbReference type="SMART" id="SM01089">
    <property type="entry name" value="Connexin_CCC"/>
    <property type="match status" value="1"/>
</dbReference>
<name>A0A1S3NBW4_SALSA</name>
<evidence type="ECO:0000256" key="9">
    <source>
        <dbReference type="RuleBase" id="RU000630"/>
    </source>
</evidence>
<protein>
    <recommendedName>
        <fullName evidence="9">Gap junction protein</fullName>
    </recommendedName>
</protein>
<evidence type="ECO:0000256" key="7">
    <source>
        <dbReference type="ARBA" id="ARBA00022989"/>
    </source>
</evidence>
<keyword evidence="8 11" id="KW-0472">Membrane</keyword>
<proteinExistence type="inferred from homology"/>
<evidence type="ECO:0000256" key="10">
    <source>
        <dbReference type="SAM" id="MobiDB-lite"/>
    </source>
</evidence>
<dbReference type="Gene3D" id="1.20.1440.80">
    <property type="entry name" value="Gap junction channel protein cysteine-rich domain"/>
    <property type="match status" value="1"/>
</dbReference>
<dbReference type="InterPro" id="IPR038359">
    <property type="entry name" value="Connexin_N_sf"/>
</dbReference>
<dbReference type="SMART" id="SM00037">
    <property type="entry name" value="CNX"/>
    <property type="match status" value="1"/>
</dbReference>
<dbReference type="STRING" id="8030.ENSSSAP00000112802"/>
<dbReference type="InterPro" id="IPR013092">
    <property type="entry name" value="Connexin_N"/>
</dbReference>
<dbReference type="InterPro" id="IPR000500">
    <property type="entry name" value="Connexin"/>
</dbReference>
<feature type="compositionally biased region" description="Low complexity" evidence="10">
    <location>
        <begin position="378"/>
        <end position="390"/>
    </location>
</feature>
<evidence type="ECO:0000256" key="8">
    <source>
        <dbReference type="ARBA" id="ARBA00023136"/>
    </source>
</evidence>
<reference evidence="15" key="1">
    <citation type="submission" date="2025-08" db="UniProtKB">
        <authorList>
            <consortium name="RefSeq"/>
        </authorList>
    </citation>
    <scope>IDENTIFICATION</scope>
</reference>
<feature type="compositionally biased region" description="Low complexity" evidence="10">
    <location>
        <begin position="318"/>
        <end position="335"/>
    </location>
</feature>
<evidence type="ECO:0000256" key="2">
    <source>
        <dbReference type="ARBA" id="ARBA00004651"/>
    </source>
</evidence>
<dbReference type="Pfam" id="PF00029">
    <property type="entry name" value="Connexin"/>
    <property type="match status" value="1"/>
</dbReference>
<evidence type="ECO:0000259" key="13">
    <source>
        <dbReference type="SMART" id="SM01089"/>
    </source>
</evidence>
<dbReference type="PaxDb" id="8030-ENSSSAP00000112802"/>
<dbReference type="GO" id="GO:0005922">
    <property type="term" value="C:connexin complex"/>
    <property type="evidence" value="ECO:0007669"/>
    <property type="project" value="InterPro"/>
</dbReference>
<keyword evidence="3" id="KW-1003">Cell membrane</keyword>
<keyword evidence="7 11" id="KW-1133">Transmembrane helix</keyword>
<dbReference type="PROSITE" id="PS00408">
    <property type="entry name" value="CONNEXINS_2"/>
    <property type="match status" value="1"/>
</dbReference>
<feature type="region of interest" description="Disordered" evidence="10">
    <location>
        <begin position="302"/>
        <end position="343"/>
    </location>
</feature>
<dbReference type="PANTHER" id="PTHR11984">
    <property type="entry name" value="CONNEXIN"/>
    <property type="match status" value="1"/>
</dbReference>
<dbReference type="InterPro" id="IPR019570">
    <property type="entry name" value="Connexin_CCC"/>
</dbReference>
<dbReference type="Bgee" id="ENSSSAG00000078891">
    <property type="expression patterns" value="Expressed in sexually immature organism"/>
</dbReference>
<evidence type="ECO:0000256" key="3">
    <source>
        <dbReference type="ARBA" id="ARBA00022475"/>
    </source>
</evidence>
<evidence type="ECO:0000313" key="14">
    <source>
        <dbReference type="Proteomes" id="UP001652741"/>
    </source>
</evidence>
<evidence type="ECO:0000256" key="11">
    <source>
        <dbReference type="SAM" id="Phobius"/>
    </source>
</evidence>
<dbReference type="GO" id="GO:0007267">
    <property type="term" value="P:cell-cell signaling"/>
    <property type="evidence" value="ECO:0007669"/>
    <property type="project" value="TreeGrafter"/>
</dbReference>
<gene>
    <name evidence="15" type="primary">gjd4</name>
</gene>
<feature type="transmembrane region" description="Helical" evidence="11">
    <location>
        <begin position="209"/>
        <end position="229"/>
    </location>
</feature>
<evidence type="ECO:0000259" key="12">
    <source>
        <dbReference type="SMART" id="SM00037"/>
    </source>
</evidence>
<dbReference type="OrthoDB" id="9943496at2759"/>
<dbReference type="Proteomes" id="UP001652741">
    <property type="component" value="Chromosome ssa19"/>
</dbReference>
<dbReference type="KEGG" id="sasa:106578537"/>
<evidence type="ECO:0000256" key="6">
    <source>
        <dbReference type="ARBA" id="ARBA00022949"/>
    </source>
</evidence>
<evidence type="ECO:0000256" key="4">
    <source>
        <dbReference type="ARBA" id="ARBA00022692"/>
    </source>
</evidence>
<organism evidence="14 15">
    <name type="scientific">Salmo salar</name>
    <name type="common">Atlantic salmon</name>
    <dbReference type="NCBI Taxonomy" id="8030"/>
    <lineage>
        <taxon>Eukaryota</taxon>
        <taxon>Metazoa</taxon>
        <taxon>Chordata</taxon>
        <taxon>Craniata</taxon>
        <taxon>Vertebrata</taxon>
        <taxon>Euteleostomi</taxon>
        <taxon>Actinopterygii</taxon>
        <taxon>Neopterygii</taxon>
        <taxon>Teleostei</taxon>
        <taxon>Protacanthopterygii</taxon>
        <taxon>Salmoniformes</taxon>
        <taxon>Salmonidae</taxon>
        <taxon>Salmoninae</taxon>
        <taxon>Salmo</taxon>
    </lineage>
</organism>
<evidence type="ECO:0000313" key="15">
    <source>
        <dbReference type="RefSeq" id="XP_014012944.1"/>
    </source>
</evidence>
<keyword evidence="4 9" id="KW-0812">Transmembrane</keyword>
<evidence type="ECO:0000256" key="5">
    <source>
        <dbReference type="ARBA" id="ARBA00022868"/>
    </source>
</evidence>
<keyword evidence="6" id="KW-0965">Cell junction</keyword>
<feature type="domain" description="Connexin cysteine-rich" evidence="13">
    <location>
        <begin position="162"/>
        <end position="228"/>
    </location>
</feature>
<dbReference type="PANTHER" id="PTHR11984:SF3">
    <property type="entry name" value="GAP JUNCTION DELTA-4 PROTEIN"/>
    <property type="match status" value="1"/>
</dbReference>
<feature type="transmembrane region" description="Helical" evidence="11">
    <location>
        <begin position="152"/>
        <end position="173"/>
    </location>
</feature>
<dbReference type="RefSeq" id="XP_014012944.1">
    <property type="nucleotide sequence ID" value="XM_014157469.2"/>
</dbReference>
<evidence type="ECO:0000256" key="1">
    <source>
        <dbReference type="ARBA" id="ARBA00004610"/>
    </source>
</evidence>
<dbReference type="GO" id="GO:0005243">
    <property type="term" value="F:gap junction channel activity"/>
    <property type="evidence" value="ECO:0007669"/>
    <property type="project" value="TreeGrafter"/>
</dbReference>
<comment type="subcellular location">
    <subcellularLocation>
        <location evidence="1">Cell junction</location>
        <location evidence="1">Gap junction</location>
    </subcellularLocation>
    <subcellularLocation>
        <location evidence="2 9">Cell membrane</location>
        <topology evidence="2 9">Multi-pass membrane protein</topology>
    </subcellularLocation>
</comment>
<feature type="transmembrane region" description="Helical" evidence="11">
    <location>
        <begin position="24"/>
        <end position="45"/>
    </location>
</feature>
<keyword evidence="5 9" id="KW-0303">Gap junction</keyword>
<comment type="function">
    <text evidence="9">One gap junction consists of a cluster of closely packed pairs of transmembrane channels, the connexons, through which materials of low MW diffuse from one cell to a neighboring cell.</text>
</comment>
<dbReference type="PROSITE" id="PS00407">
    <property type="entry name" value="CONNEXINS_1"/>
    <property type="match status" value="1"/>
</dbReference>
<accession>A0A1S3NBW4</accession>
<comment type="subunit">
    <text evidence="9">A connexon is composed of a hexamer of connexins.</text>
</comment>
<sequence>MGRQSASEVVFICLNHNITLVGKIWLILMILLRILVLLFAGYPLYQDEQERFVCNTIQPGCANVCYDIFAPISLFRFWLVQLLILCLPYVIFIIYVIHKVTSRLTIDTTDPSDRVRAEPLYRIQQESFRKTALTKTALQAQHGRSQCFTGAYTLHLLFRILLEAGFGVAHYYLFGFYIPRRFLCQQTPCTTQVDCYISRPTEKTVMLNFMQGAGALSLLLNVADLICAIKRSVRQKTKRKMLVEKMYEEEQYYLPSSGGSRGVEANIPLLPQNLVVEPITFRKRGASKSSTADQGAYPHLGEAEDASAPRCGSSFSSGPPGTNTNGNNLYPAPQEEGPEAEGSEVALCPVEPIGTPRSIRVSKRSRLKPPPPPRRDLCPPTATAAGVPPGTAVCTRRVGQYTLVEMTASDLQSNTSEGQEKRSEWV</sequence>
<feature type="transmembrane region" description="Helical" evidence="11">
    <location>
        <begin position="77"/>
        <end position="97"/>
    </location>
</feature>
<comment type="similarity">
    <text evidence="9">Belongs to the connexin family.</text>
</comment>